<comment type="caution">
    <text evidence="2">The sequence shown here is derived from an EMBL/GenBank/DDBJ whole genome shotgun (WGS) entry which is preliminary data.</text>
</comment>
<dbReference type="PANTHER" id="PTHR43157">
    <property type="entry name" value="PHOSPHATIDYLINOSITOL-GLYCAN BIOSYNTHESIS CLASS F PROTEIN-RELATED"/>
    <property type="match status" value="1"/>
</dbReference>
<keyword evidence="3" id="KW-1185">Reference proteome</keyword>
<protein>
    <recommendedName>
        <fullName evidence="4">Protochlorophyllide reductase</fullName>
    </recommendedName>
</protein>
<evidence type="ECO:0000256" key="1">
    <source>
        <dbReference type="ARBA" id="ARBA00023002"/>
    </source>
</evidence>
<reference evidence="2 3" key="1">
    <citation type="submission" date="2024-10" db="EMBL/GenBank/DDBJ databases">
        <title>Updated reference genomes for cyclostephanoid diatoms.</title>
        <authorList>
            <person name="Roberts W.R."/>
            <person name="Alverson A.J."/>
        </authorList>
    </citation>
    <scope>NUCLEOTIDE SEQUENCE [LARGE SCALE GENOMIC DNA]</scope>
    <source>
        <strain evidence="2 3">AJA010-31</strain>
    </source>
</reference>
<dbReference type="EMBL" id="JALLPJ020001375">
    <property type="protein sequence ID" value="KAL3766981.1"/>
    <property type="molecule type" value="Genomic_DNA"/>
</dbReference>
<keyword evidence="1" id="KW-0560">Oxidoreductase</keyword>
<dbReference type="PRINTS" id="PR00081">
    <property type="entry name" value="GDHRDH"/>
</dbReference>
<sequence>MGALTIFGGTSAFFATGVYLFRRRISAKWLTAGSITHPIALTKKHTIVITGGNTGLGYETALDLARRGAPIILGCRDTVSAQTAVNSIRAATGNEDVSHMELDLSSLASVRKFAMDLKEKETLYALICNAGVWMPMDQKKKTNDGFEVHFGVNHLAHFLLVQELLPLLKNSGMGSRVVFVSSSLSKSGKIDMQSKDFVTEGREQPEKGFAPSGYCDSKLMNAITARYLAKELEGSNVTAYAVCPGFCKSQLGRYVEMPSYKRLIVGSLMRLFQRSSVQGAQNIIYTTVQDTSKLESGGFYQDGQVNDEMMTSHKDIEKPLWDLSMKLIIPAD</sequence>
<dbReference type="GO" id="GO:0016491">
    <property type="term" value="F:oxidoreductase activity"/>
    <property type="evidence" value="ECO:0007669"/>
    <property type="project" value="UniProtKB-KW"/>
</dbReference>
<evidence type="ECO:0008006" key="4">
    <source>
        <dbReference type="Google" id="ProtNLM"/>
    </source>
</evidence>
<dbReference type="PANTHER" id="PTHR43157:SF31">
    <property type="entry name" value="PHOSPHATIDYLINOSITOL-GLYCAN BIOSYNTHESIS CLASS F PROTEIN"/>
    <property type="match status" value="1"/>
</dbReference>
<organism evidence="2 3">
    <name type="scientific">Cyclotella atomus</name>
    <dbReference type="NCBI Taxonomy" id="382360"/>
    <lineage>
        <taxon>Eukaryota</taxon>
        <taxon>Sar</taxon>
        <taxon>Stramenopiles</taxon>
        <taxon>Ochrophyta</taxon>
        <taxon>Bacillariophyta</taxon>
        <taxon>Coscinodiscophyceae</taxon>
        <taxon>Thalassiosirophycidae</taxon>
        <taxon>Stephanodiscales</taxon>
        <taxon>Stephanodiscaceae</taxon>
        <taxon>Cyclotella</taxon>
    </lineage>
</organism>
<name>A0ABD3MSN3_9STRA</name>
<evidence type="ECO:0000313" key="3">
    <source>
        <dbReference type="Proteomes" id="UP001530400"/>
    </source>
</evidence>
<gene>
    <name evidence="2" type="ORF">ACHAWO_004955</name>
</gene>
<dbReference type="SUPFAM" id="SSF51735">
    <property type="entry name" value="NAD(P)-binding Rossmann-fold domains"/>
    <property type="match status" value="1"/>
</dbReference>
<evidence type="ECO:0000313" key="2">
    <source>
        <dbReference type="EMBL" id="KAL3766981.1"/>
    </source>
</evidence>
<proteinExistence type="predicted"/>
<dbReference type="Pfam" id="PF00106">
    <property type="entry name" value="adh_short"/>
    <property type="match status" value="1"/>
</dbReference>
<dbReference type="Gene3D" id="3.40.50.720">
    <property type="entry name" value="NAD(P)-binding Rossmann-like Domain"/>
    <property type="match status" value="1"/>
</dbReference>
<dbReference type="InterPro" id="IPR002347">
    <property type="entry name" value="SDR_fam"/>
</dbReference>
<dbReference type="Proteomes" id="UP001530400">
    <property type="component" value="Unassembled WGS sequence"/>
</dbReference>
<accession>A0ABD3MSN3</accession>
<dbReference type="AlphaFoldDB" id="A0ABD3MSN3"/>
<dbReference type="InterPro" id="IPR036291">
    <property type="entry name" value="NAD(P)-bd_dom_sf"/>
</dbReference>